<name>A0A7R9MKM6_9ACAR</name>
<gene>
    <name evidence="1" type="ORF">ONB1V03_LOCUS18570</name>
</gene>
<dbReference type="AlphaFoldDB" id="A0A7R9MKM6"/>
<evidence type="ECO:0000313" key="2">
    <source>
        <dbReference type="Proteomes" id="UP000728032"/>
    </source>
</evidence>
<accession>A0A7R9MKM6</accession>
<reference evidence="1" key="1">
    <citation type="submission" date="2020-11" db="EMBL/GenBank/DDBJ databases">
        <authorList>
            <person name="Tran Van P."/>
        </authorList>
    </citation>
    <scope>NUCLEOTIDE SEQUENCE</scope>
</reference>
<sequence length="83" mass="9355">MTPTLTKALVVNVTNALVDGIPFPYTVGGDVCDNHTSSLCPHKSRDKRPHEDITAQTTHHNEWQSVYDEFGCIQEQRLVGYDR</sequence>
<dbReference type="EMBL" id="CAJPVJ010025933">
    <property type="protein sequence ID" value="CAG2179146.1"/>
    <property type="molecule type" value="Genomic_DNA"/>
</dbReference>
<dbReference type="Proteomes" id="UP000728032">
    <property type="component" value="Unassembled WGS sequence"/>
</dbReference>
<protein>
    <submittedName>
        <fullName evidence="1">Uncharacterized protein</fullName>
    </submittedName>
</protein>
<feature type="non-terminal residue" evidence="1">
    <location>
        <position position="83"/>
    </location>
</feature>
<keyword evidence="2" id="KW-1185">Reference proteome</keyword>
<dbReference type="EMBL" id="OC940758">
    <property type="protein sequence ID" value="CAD7662010.1"/>
    <property type="molecule type" value="Genomic_DNA"/>
</dbReference>
<evidence type="ECO:0000313" key="1">
    <source>
        <dbReference type="EMBL" id="CAD7662010.1"/>
    </source>
</evidence>
<proteinExistence type="predicted"/>
<organism evidence="1">
    <name type="scientific">Oppiella nova</name>
    <dbReference type="NCBI Taxonomy" id="334625"/>
    <lineage>
        <taxon>Eukaryota</taxon>
        <taxon>Metazoa</taxon>
        <taxon>Ecdysozoa</taxon>
        <taxon>Arthropoda</taxon>
        <taxon>Chelicerata</taxon>
        <taxon>Arachnida</taxon>
        <taxon>Acari</taxon>
        <taxon>Acariformes</taxon>
        <taxon>Sarcoptiformes</taxon>
        <taxon>Oribatida</taxon>
        <taxon>Brachypylina</taxon>
        <taxon>Oppioidea</taxon>
        <taxon>Oppiidae</taxon>
        <taxon>Oppiella</taxon>
    </lineage>
</organism>